<evidence type="ECO:0000313" key="12">
    <source>
        <dbReference type="EMBL" id="KAF5780632.1"/>
    </source>
</evidence>
<dbReference type="EMBL" id="CM007900">
    <property type="protein sequence ID" value="OTG07390.1"/>
    <property type="molecule type" value="Genomic_DNA"/>
</dbReference>
<evidence type="ECO:0000256" key="7">
    <source>
        <dbReference type="ARBA" id="ARBA00022989"/>
    </source>
</evidence>
<dbReference type="Proteomes" id="UP000215914">
    <property type="component" value="Chromosome 11"/>
</dbReference>
<keyword evidence="3" id="KW-1003">Cell membrane</keyword>
<reference evidence="13" key="2">
    <citation type="submission" date="2017-02" db="EMBL/GenBank/DDBJ databases">
        <title>Sunflower complete genome.</title>
        <authorList>
            <person name="Langlade N."/>
            <person name="Munos S."/>
        </authorList>
    </citation>
    <scope>NUCLEOTIDE SEQUENCE [LARGE SCALE GENOMIC DNA]</scope>
    <source>
        <tissue evidence="13">Leaves</tissue>
    </source>
</reference>
<evidence type="ECO:0000256" key="3">
    <source>
        <dbReference type="ARBA" id="ARBA00022475"/>
    </source>
</evidence>
<keyword evidence="5 11" id="KW-0812">Transmembrane</keyword>
<dbReference type="AlphaFoldDB" id="A0A251T8B6"/>
<dbReference type="OMA" id="ISHNIFT"/>
<keyword evidence="14" id="KW-1185">Reference proteome</keyword>
<evidence type="ECO:0000256" key="1">
    <source>
        <dbReference type="ARBA" id="ARBA00004251"/>
    </source>
</evidence>
<reference evidence="12" key="3">
    <citation type="submission" date="2020-06" db="EMBL/GenBank/DDBJ databases">
        <title>Helianthus annuus Genome sequencing and assembly Release 2.</title>
        <authorList>
            <person name="Gouzy J."/>
            <person name="Langlade N."/>
            <person name="Munos S."/>
        </authorList>
    </citation>
    <scope>NUCLEOTIDE SEQUENCE</scope>
    <source>
        <tissue evidence="12">Leaves</tissue>
    </source>
</reference>
<evidence type="ECO:0000313" key="14">
    <source>
        <dbReference type="Proteomes" id="UP000215914"/>
    </source>
</evidence>
<evidence type="ECO:0000256" key="4">
    <source>
        <dbReference type="ARBA" id="ARBA00022614"/>
    </source>
</evidence>
<evidence type="ECO:0000256" key="5">
    <source>
        <dbReference type="ARBA" id="ARBA00022692"/>
    </source>
</evidence>
<dbReference type="SUPFAM" id="SSF52058">
    <property type="entry name" value="L domain-like"/>
    <property type="match status" value="1"/>
</dbReference>
<dbReference type="InParanoid" id="A0A251T8B6"/>
<dbReference type="PROSITE" id="PS51450">
    <property type="entry name" value="LRR"/>
    <property type="match status" value="1"/>
</dbReference>
<organism evidence="13 14">
    <name type="scientific">Helianthus annuus</name>
    <name type="common">Common sunflower</name>
    <dbReference type="NCBI Taxonomy" id="4232"/>
    <lineage>
        <taxon>Eukaryota</taxon>
        <taxon>Viridiplantae</taxon>
        <taxon>Streptophyta</taxon>
        <taxon>Embryophyta</taxon>
        <taxon>Tracheophyta</taxon>
        <taxon>Spermatophyta</taxon>
        <taxon>Magnoliopsida</taxon>
        <taxon>eudicotyledons</taxon>
        <taxon>Gunneridae</taxon>
        <taxon>Pentapetalae</taxon>
        <taxon>asterids</taxon>
        <taxon>campanulids</taxon>
        <taxon>Asterales</taxon>
        <taxon>Asteraceae</taxon>
        <taxon>Asteroideae</taxon>
        <taxon>Heliantheae alliance</taxon>
        <taxon>Heliantheae</taxon>
        <taxon>Helianthus</taxon>
    </lineage>
</organism>
<name>A0A251T8B6_HELAN</name>
<keyword evidence="9" id="KW-0675">Receptor</keyword>
<reference evidence="12 14" key="1">
    <citation type="journal article" date="2017" name="Nature">
        <title>The sunflower genome provides insights into oil metabolism, flowering and Asterid evolution.</title>
        <authorList>
            <person name="Badouin H."/>
            <person name="Gouzy J."/>
            <person name="Grassa C.J."/>
            <person name="Murat F."/>
            <person name="Staton S.E."/>
            <person name="Cottret L."/>
            <person name="Lelandais-Briere C."/>
            <person name="Owens G.L."/>
            <person name="Carrere S."/>
            <person name="Mayjonade B."/>
            <person name="Legrand L."/>
            <person name="Gill N."/>
            <person name="Kane N.C."/>
            <person name="Bowers J.E."/>
            <person name="Hubner S."/>
            <person name="Bellec A."/>
            <person name="Berard A."/>
            <person name="Berges H."/>
            <person name="Blanchet N."/>
            <person name="Boniface M.C."/>
            <person name="Brunel D."/>
            <person name="Catrice O."/>
            <person name="Chaidir N."/>
            <person name="Claudel C."/>
            <person name="Donnadieu C."/>
            <person name="Faraut T."/>
            <person name="Fievet G."/>
            <person name="Helmstetter N."/>
            <person name="King M."/>
            <person name="Knapp S.J."/>
            <person name="Lai Z."/>
            <person name="Le Paslier M.C."/>
            <person name="Lippi Y."/>
            <person name="Lorenzon L."/>
            <person name="Mandel J.R."/>
            <person name="Marage G."/>
            <person name="Marchand G."/>
            <person name="Marquand E."/>
            <person name="Bret-Mestries E."/>
            <person name="Morien E."/>
            <person name="Nambeesan S."/>
            <person name="Nguyen T."/>
            <person name="Pegot-Espagnet P."/>
            <person name="Pouilly N."/>
            <person name="Raftis F."/>
            <person name="Sallet E."/>
            <person name="Schiex T."/>
            <person name="Thomas J."/>
            <person name="Vandecasteele C."/>
            <person name="Vares D."/>
            <person name="Vear F."/>
            <person name="Vautrin S."/>
            <person name="Crespi M."/>
            <person name="Mangin B."/>
            <person name="Burke J.M."/>
            <person name="Salse J."/>
            <person name="Munos S."/>
            <person name="Vincourt P."/>
            <person name="Rieseberg L.H."/>
            <person name="Langlade N.B."/>
        </authorList>
    </citation>
    <scope>NUCLEOTIDE SEQUENCE [LARGE SCALE GENOMIC DNA]</scope>
    <source>
        <strain evidence="14">cv. SF193</strain>
        <tissue evidence="12">Leaves</tissue>
    </source>
</reference>
<feature type="transmembrane region" description="Helical" evidence="11">
    <location>
        <begin position="383"/>
        <end position="405"/>
    </location>
</feature>
<evidence type="ECO:0000256" key="10">
    <source>
        <dbReference type="ARBA" id="ARBA00023180"/>
    </source>
</evidence>
<dbReference type="PANTHER" id="PTHR27004:SF465">
    <property type="entry name" value="LEUCINE-RICH REPEAT-CONTAINING, PLANT-TYPE, LEUCINE-RICH REPEAT DOMAIN SUPERFAMILY"/>
    <property type="match status" value="1"/>
</dbReference>
<comment type="similarity">
    <text evidence="2">Belongs to the RLP family.</text>
</comment>
<keyword evidence="10" id="KW-0325">Glycoprotein</keyword>
<proteinExistence type="inferred from homology"/>
<gene>
    <name evidence="13" type="ORF">HannXRQ_Chr11g0329891</name>
    <name evidence="12" type="ORF">HanXRQr2_Chr11g0474111</name>
</gene>
<dbReference type="FunFam" id="3.80.10.10:FF:000111">
    <property type="entry name" value="LRR receptor-like serine/threonine-protein kinase ERECTA"/>
    <property type="match status" value="1"/>
</dbReference>
<keyword evidence="7 11" id="KW-1133">Transmembrane helix</keyword>
<dbReference type="GO" id="GO:0005886">
    <property type="term" value="C:plasma membrane"/>
    <property type="evidence" value="ECO:0007669"/>
    <property type="project" value="UniProtKB-SubCell"/>
</dbReference>
<protein>
    <submittedName>
        <fullName evidence="12 13">Leucine-rich</fullName>
    </submittedName>
</protein>
<accession>A0A251T8B6</accession>
<comment type="subcellular location">
    <subcellularLocation>
        <location evidence="1">Cell membrane</location>
        <topology evidence="1">Single-pass type I membrane protein</topology>
    </subcellularLocation>
</comment>
<dbReference type="InterPro" id="IPR001611">
    <property type="entry name" value="Leu-rich_rpt"/>
</dbReference>
<evidence type="ECO:0000313" key="13">
    <source>
        <dbReference type="EMBL" id="OTG07390.1"/>
    </source>
</evidence>
<dbReference type="STRING" id="4232.A0A251T8B6"/>
<dbReference type="PRINTS" id="PR00019">
    <property type="entry name" value="LEURICHRPT"/>
</dbReference>
<evidence type="ECO:0000256" key="9">
    <source>
        <dbReference type="ARBA" id="ARBA00023170"/>
    </source>
</evidence>
<evidence type="ECO:0000256" key="2">
    <source>
        <dbReference type="ARBA" id="ARBA00009592"/>
    </source>
</evidence>
<evidence type="ECO:0000256" key="11">
    <source>
        <dbReference type="SAM" id="Phobius"/>
    </source>
</evidence>
<dbReference type="InterPro" id="IPR032675">
    <property type="entry name" value="LRR_dom_sf"/>
</dbReference>
<dbReference type="EMBL" id="MNCJ02000326">
    <property type="protein sequence ID" value="KAF5780632.1"/>
    <property type="molecule type" value="Genomic_DNA"/>
</dbReference>
<sequence length="433" mass="48394">MMKSVYLCFSLSKPFFIKSIMVLVGFKSSILGAIHQILIVFDGVVCSNTGHVIEPDWSGSSLSGIINSSSTLFKLLHLQGPMMNICTYGSLLKTIYLSENHFSGQVSKSLGNCTNLEFLSLADNSFEDVFPLWLGTLPKLQVLLLRSNKFYGSIQGLSTISPRFQKLRIIDISNNYFSGQLPDKSFQTWNAMKSVFFGSSSVLGSQVNDLDRFGSIEFPYSMKLTNKGVKQEYLKILNIFTAMDFSCNNFEGQIPQSLQDLHGLESLNLSNNKFTSHILPYLGNLKNLESLDLSQNELSGQIPQQLLQLGFLAFLNVSYNHLDGRIPQGKQFNTFENNSYLGNPGLCGTPLSKECENSRVPTVLPPTSRNEYESLLPDDIIDWMVISLGVGSGLIIGIVIGNLLYARYGDSVLERLGMRKNRWVRPLRNTRRN</sequence>
<dbReference type="PANTHER" id="PTHR27004">
    <property type="entry name" value="RECEPTOR-LIKE PROTEIN 12 ISOFORM X1"/>
    <property type="match status" value="1"/>
</dbReference>
<dbReference type="Gene3D" id="3.80.10.10">
    <property type="entry name" value="Ribonuclease Inhibitor"/>
    <property type="match status" value="1"/>
</dbReference>
<evidence type="ECO:0000256" key="8">
    <source>
        <dbReference type="ARBA" id="ARBA00023136"/>
    </source>
</evidence>
<keyword evidence="6" id="KW-0677">Repeat</keyword>
<evidence type="ECO:0000256" key="6">
    <source>
        <dbReference type="ARBA" id="ARBA00022737"/>
    </source>
</evidence>
<keyword evidence="8 11" id="KW-0472">Membrane</keyword>
<dbReference type="Gramene" id="mRNA:HanXRQr2_Chr11g0474111">
    <property type="protein sequence ID" value="mRNA:HanXRQr2_Chr11g0474111"/>
    <property type="gene ID" value="HanXRQr2_Chr11g0474111"/>
</dbReference>
<keyword evidence="4" id="KW-0433">Leucine-rich repeat</keyword>
<dbReference type="Pfam" id="PF00560">
    <property type="entry name" value="LRR_1"/>
    <property type="match status" value="5"/>
</dbReference>